<evidence type="ECO:0000313" key="3">
    <source>
        <dbReference type="EMBL" id="QEC78085.1"/>
    </source>
</evidence>
<dbReference type="InterPro" id="IPR004629">
    <property type="entry name" value="WecG_TagA_CpsF"/>
</dbReference>
<dbReference type="GO" id="GO:0016758">
    <property type="term" value="F:hexosyltransferase activity"/>
    <property type="evidence" value="ECO:0007669"/>
    <property type="project" value="TreeGrafter"/>
</dbReference>
<dbReference type="RefSeq" id="WP_147056387.1">
    <property type="nucleotide sequence ID" value="NZ_CP042437.1"/>
</dbReference>
<protein>
    <submittedName>
        <fullName evidence="3">WecB/TagA/CpsF family glycosyltransferase</fullName>
    </submittedName>
</protein>
<accession>A0A5B8W526</accession>
<keyword evidence="1" id="KW-0328">Glycosyltransferase</keyword>
<dbReference type="EMBL" id="CP042437">
    <property type="protein sequence ID" value="QEC78085.1"/>
    <property type="molecule type" value="Genomic_DNA"/>
</dbReference>
<dbReference type="OrthoDB" id="9771846at2"/>
<dbReference type="CDD" id="cd06533">
    <property type="entry name" value="Glyco_transf_WecG_TagA"/>
    <property type="match status" value="1"/>
</dbReference>
<organism evidence="3 4">
    <name type="scientific">Mucilaginibacter ginsenosidivorax</name>
    <dbReference type="NCBI Taxonomy" id="862126"/>
    <lineage>
        <taxon>Bacteria</taxon>
        <taxon>Pseudomonadati</taxon>
        <taxon>Bacteroidota</taxon>
        <taxon>Sphingobacteriia</taxon>
        <taxon>Sphingobacteriales</taxon>
        <taxon>Sphingobacteriaceae</taxon>
        <taxon>Mucilaginibacter</taxon>
    </lineage>
</organism>
<gene>
    <name evidence="3" type="ORF">FSB76_19890</name>
</gene>
<evidence type="ECO:0000256" key="1">
    <source>
        <dbReference type="ARBA" id="ARBA00022676"/>
    </source>
</evidence>
<sequence length="257" mass="28843">MTSNKRFLISIPISKGTYKECIKSIVELGTKKVSSYVCVANVHMLVEAHQDTDFANVVKNADIITPDGMPLAKAIKSLYGIKQERIAGMDLLPDLLKKAEQDNLGVYFYGGTTEMLDNTKSYLSINYPALRISGVYSPPFRSLSAKEEAEVAKKINDAAPSIVFVVLGCPKQEKWMSAMKGKIDAVMIGVGGALPVLVGMQKRAPGWMQKNSLEWLFRLCQEPNRLFKRYFVTNTIFLILYYRALLNKFLNKSYYNS</sequence>
<dbReference type="KEGG" id="mgk:FSB76_19890"/>
<dbReference type="AlphaFoldDB" id="A0A5B8W526"/>
<reference evidence="3 4" key="1">
    <citation type="journal article" date="2013" name="J. Microbiol.">
        <title>Mucilaginibacter ginsenosidivorax sp. nov., with ginsenoside converting activity isolated from sediment.</title>
        <authorList>
            <person name="Kim J.K."/>
            <person name="Choi T.E."/>
            <person name="Liu Q.M."/>
            <person name="Park H.Y."/>
            <person name="Yi T.H."/>
            <person name="Yoon M.H."/>
            <person name="Kim S.C."/>
            <person name="Im W.T."/>
        </authorList>
    </citation>
    <scope>NUCLEOTIDE SEQUENCE [LARGE SCALE GENOMIC DNA]</scope>
    <source>
        <strain evidence="3 4">KHI28</strain>
    </source>
</reference>
<dbReference type="PANTHER" id="PTHR34136">
    <property type="match status" value="1"/>
</dbReference>
<proteinExistence type="predicted"/>
<keyword evidence="2 3" id="KW-0808">Transferase</keyword>
<dbReference type="Pfam" id="PF03808">
    <property type="entry name" value="Glyco_tran_WecG"/>
    <property type="match status" value="1"/>
</dbReference>
<evidence type="ECO:0000256" key="2">
    <source>
        <dbReference type="ARBA" id="ARBA00022679"/>
    </source>
</evidence>
<dbReference type="PANTHER" id="PTHR34136:SF1">
    <property type="entry name" value="UDP-N-ACETYL-D-MANNOSAMINURONIC ACID TRANSFERASE"/>
    <property type="match status" value="1"/>
</dbReference>
<evidence type="ECO:0000313" key="4">
    <source>
        <dbReference type="Proteomes" id="UP000321362"/>
    </source>
</evidence>
<keyword evidence="4" id="KW-1185">Reference proteome</keyword>
<dbReference type="NCBIfam" id="TIGR00696">
    <property type="entry name" value="wecG_tagA_cpsF"/>
    <property type="match status" value="1"/>
</dbReference>
<name>A0A5B8W526_9SPHI</name>
<dbReference type="Proteomes" id="UP000321362">
    <property type="component" value="Chromosome"/>
</dbReference>